<name>A0A9X4NQZ6_9BURK</name>
<reference evidence="1" key="1">
    <citation type="submission" date="2013-01" db="EMBL/GenBank/DDBJ databases">
        <title>Genome draft of Hydrogenophaga taeniospiralis 2K1.</title>
        <authorList>
            <person name="Gomila M."/>
            <person name="Lalucat J."/>
        </authorList>
    </citation>
    <scope>NUCLEOTIDE SEQUENCE</scope>
    <source>
        <strain evidence="1">CCUG 15921</strain>
    </source>
</reference>
<sequence length="132" mass="14535">MRHSRLLSTNATSQLGPQFAVLRLRSWPDLRHVSDRLTPDVIRICALLAIRPTGAPLIHRLLDMPRERAQHVVDMLYLHGHLSDGAPAAPLEKKEEAPAIAAPGVQAPKEVPPSVTGFLDRFRKKLLPAGAH</sequence>
<evidence type="ECO:0000313" key="1">
    <source>
        <dbReference type="EMBL" id="MDG5974301.1"/>
    </source>
</evidence>
<dbReference type="RefSeq" id="WP_068170055.1">
    <property type="nucleotide sequence ID" value="NZ_AOGK01000002.1"/>
</dbReference>
<comment type="caution">
    <text evidence="1">The sequence shown here is derived from an EMBL/GenBank/DDBJ whole genome shotgun (WGS) entry which is preliminary data.</text>
</comment>
<dbReference type="OrthoDB" id="8913706at2"/>
<proteinExistence type="predicted"/>
<gene>
    <name evidence="1" type="ORF">H010_03502</name>
</gene>
<accession>A0A9X4NQZ6</accession>
<organism evidence="1 2">
    <name type="scientific">Hydrogenophaga taeniospiralis CCUG 15921</name>
    <dbReference type="NCBI Taxonomy" id="1281780"/>
    <lineage>
        <taxon>Bacteria</taxon>
        <taxon>Pseudomonadati</taxon>
        <taxon>Pseudomonadota</taxon>
        <taxon>Betaproteobacteria</taxon>
        <taxon>Burkholderiales</taxon>
        <taxon>Comamonadaceae</taxon>
        <taxon>Hydrogenophaga</taxon>
    </lineage>
</organism>
<dbReference type="AlphaFoldDB" id="A0A9X4NQZ6"/>
<dbReference type="Proteomes" id="UP001152876">
    <property type="component" value="Unassembled WGS sequence"/>
</dbReference>
<evidence type="ECO:0000313" key="2">
    <source>
        <dbReference type="Proteomes" id="UP001152876"/>
    </source>
</evidence>
<keyword evidence="2" id="KW-1185">Reference proteome</keyword>
<protein>
    <submittedName>
        <fullName evidence="1">Uncharacterized protein</fullName>
    </submittedName>
</protein>
<dbReference type="EMBL" id="AOGK01000002">
    <property type="protein sequence ID" value="MDG5974301.1"/>
    <property type="molecule type" value="Genomic_DNA"/>
</dbReference>